<dbReference type="Proteomes" id="UP000321192">
    <property type="component" value="Unassembled WGS sequence"/>
</dbReference>
<evidence type="ECO:0000313" key="3">
    <source>
        <dbReference type="Proteomes" id="UP000321192"/>
    </source>
</evidence>
<dbReference type="Gene3D" id="2.40.50.90">
    <property type="match status" value="1"/>
</dbReference>
<dbReference type="AlphaFoldDB" id="A0A5C7S6M0"/>
<dbReference type="EMBL" id="SSFD01000364">
    <property type="protein sequence ID" value="TXH79099.1"/>
    <property type="molecule type" value="Genomic_DNA"/>
</dbReference>
<dbReference type="InterPro" id="IPR016071">
    <property type="entry name" value="Staphylococal_nuclease_OB-fold"/>
</dbReference>
<organism evidence="2 3">
    <name type="scientific">Thauera aminoaromatica</name>
    <dbReference type="NCBI Taxonomy" id="164330"/>
    <lineage>
        <taxon>Bacteria</taxon>
        <taxon>Pseudomonadati</taxon>
        <taxon>Pseudomonadota</taxon>
        <taxon>Betaproteobacteria</taxon>
        <taxon>Rhodocyclales</taxon>
        <taxon>Zoogloeaceae</taxon>
        <taxon>Thauera</taxon>
    </lineage>
</organism>
<dbReference type="InterPro" id="IPR002071">
    <property type="entry name" value="Thermonucl_AS"/>
</dbReference>
<proteinExistence type="predicted"/>
<sequence>MRGDGAPAVKRPLWLAAAILFVAGIQTSSAYELTGRVVSVADGDTVTLLDANLRQHRIRLSGIDAPEKRQPFGNRSRLHLGALVFGKQVTADCPKKDRYKRAVCRLEVDGVDANLAQIEAGMAWHYKAYAREQSPADRWRYAKAEDRAREARQGLWGDRAPVAPWDFRKTRKTPAR</sequence>
<dbReference type="PANTHER" id="PTHR12302">
    <property type="entry name" value="EBNA2 BINDING PROTEIN P100"/>
    <property type="match status" value="1"/>
</dbReference>
<dbReference type="PROSITE" id="PS01123">
    <property type="entry name" value="TNASE_1"/>
    <property type="match status" value="1"/>
</dbReference>
<gene>
    <name evidence="2" type="ORF">E6Q80_21235</name>
</gene>
<accession>A0A5C7S6M0</accession>
<evidence type="ECO:0000313" key="2">
    <source>
        <dbReference type="EMBL" id="TXH79099.1"/>
    </source>
</evidence>
<feature type="domain" description="TNase-like" evidence="1">
    <location>
        <begin position="31"/>
        <end position="158"/>
    </location>
</feature>
<dbReference type="Pfam" id="PF00565">
    <property type="entry name" value="SNase"/>
    <property type="match status" value="1"/>
</dbReference>
<dbReference type="GO" id="GO:0003676">
    <property type="term" value="F:nucleic acid binding"/>
    <property type="evidence" value="ECO:0007669"/>
    <property type="project" value="InterPro"/>
</dbReference>
<dbReference type="PANTHER" id="PTHR12302:SF26">
    <property type="entry name" value="BLR1266 PROTEIN"/>
    <property type="match status" value="1"/>
</dbReference>
<dbReference type="SUPFAM" id="SSF50199">
    <property type="entry name" value="Staphylococcal nuclease"/>
    <property type="match status" value="1"/>
</dbReference>
<name>A0A5C7S6M0_THASP</name>
<dbReference type="GO" id="GO:0004518">
    <property type="term" value="F:nuclease activity"/>
    <property type="evidence" value="ECO:0007669"/>
    <property type="project" value="InterPro"/>
</dbReference>
<dbReference type="PROSITE" id="PS50830">
    <property type="entry name" value="TNASE_3"/>
    <property type="match status" value="1"/>
</dbReference>
<evidence type="ECO:0000259" key="1">
    <source>
        <dbReference type="PROSITE" id="PS50830"/>
    </source>
</evidence>
<reference evidence="2 3" key="1">
    <citation type="submission" date="2018-09" db="EMBL/GenBank/DDBJ databases">
        <title>Metagenome Assembled Genomes from an Advanced Water Purification Facility.</title>
        <authorList>
            <person name="Stamps B.W."/>
            <person name="Spear J.R."/>
        </authorList>
    </citation>
    <scope>NUCLEOTIDE SEQUENCE [LARGE SCALE GENOMIC DNA]</scope>
    <source>
        <strain evidence="2">Bin_27_1</strain>
    </source>
</reference>
<dbReference type="InterPro" id="IPR035437">
    <property type="entry name" value="SNase_OB-fold_sf"/>
</dbReference>
<dbReference type="SMART" id="SM00318">
    <property type="entry name" value="SNc"/>
    <property type="match status" value="1"/>
</dbReference>
<protein>
    <submittedName>
        <fullName evidence="2">Nuclease</fullName>
    </submittedName>
</protein>
<comment type="caution">
    <text evidence="2">The sequence shown here is derived from an EMBL/GenBank/DDBJ whole genome shotgun (WGS) entry which is preliminary data.</text>
</comment>